<protein>
    <recommendedName>
        <fullName evidence="3">isochorismate synthase</fullName>
        <ecNumber evidence="3">5.4.4.2</ecNumber>
    </recommendedName>
    <alternativeName>
        <fullName evidence="5">Isochorismate mutase</fullName>
    </alternativeName>
</protein>
<dbReference type="Pfam" id="PF00425">
    <property type="entry name" value="Chorismate_bind"/>
    <property type="match status" value="1"/>
</dbReference>
<evidence type="ECO:0000313" key="8">
    <source>
        <dbReference type="Proteomes" id="UP000322530"/>
    </source>
</evidence>
<dbReference type="GO" id="GO:0009697">
    <property type="term" value="P:salicylic acid biosynthetic process"/>
    <property type="evidence" value="ECO:0007669"/>
    <property type="project" value="TreeGrafter"/>
</dbReference>
<evidence type="ECO:0000259" key="6">
    <source>
        <dbReference type="Pfam" id="PF00425"/>
    </source>
</evidence>
<evidence type="ECO:0000256" key="1">
    <source>
        <dbReference type="ARBA" id="ARBA00000799"/>
    </source>
</evidence>
<dbReference type="InterPro" id="IPR019999">
    <property type="entry name" value="Anth_synth_I-like"/>
</dbReference>
<keyword evidence="4" id="KW-0413">Isomerase</keyword>
<dbReference type="EC" id="5.4.4.2" evidence="3"/>
<dbReference type="RefSeq" id="WP_149401549.1">
    <property type="nucleotide sequence ID" value="NZ_BIXY01000026.1"/>
</dbReference>
<dbReference type="SUPFAM" id="SSF56322">
    <property type="entry name" value="ADC synthase"/>
    <property type="match status" value="1"/>
</dbReference>
<feature type="domain" description="Chorismate-utilising enzyme C-terminal" evidence="6">
    <location>
        <begin position="229"/>
        <end position="481"/>
    </location>
</feature>
<evidence type="ECO:0000256" key="4">
    <source>
        <dbReference type="ARBA" id="ARBA00023235"/>
    </source>
</evidence>
<comment type="caution">
    <text evidence="7">The sequence shown here is derived from an EMBL/GenBank/DDBJ whole genome shotgun (WGS) entry which is preliminary data.</text>
</comment>
<evidence type="ECO:0000313" key="7">
    <source>
        <dbReference type="EMBL" id="GCF08562.1"/>
    </source>
</evidence>
<dbReference type="InterPro" id="IPR004561">
    <property type="entry name" value="IsoChor_synthase"/>
</dbReference>
<dbReference type="EMBL" id="BIXY01000026">
    <property type="protein sequence ID" value="GCF08562.1"/>
    <property type="molecule type" value="Genomic_DNA"/>
</dbReference>
<dbReference type="AlphaFoldDB" id="A0A5A5TAW1"/>
<evidence type="ECO:0000256" key="2">
    <source>
        <dbReference type="ARBA" id="ARBA00005297"/>
    </source>
</evidence>
<keyword evidence="8" id="KW-1185">Reference proteome</keyword>
<dbReference type="GO" id="GO:0008909">
    <property type="term" value="F:isochorismate synthase activity"/>
    <property type="evidence" value="ECO:0007669"/>
    <property type="project" value="UniProtKB-EC"/>
</dbReference>
<dbReference type="OrthoDB" id="9803598at2"/>
<dbReference type="Gene3D" id="3.60.120.10">
    <property type="entry name" value="Anthranilate synthase"/>
    <property type="match status" value="1"/>
</dbReference>
<evidence type="ECO:0000256" key="3">
    <source>
        <dbReference type="ARBA" id="ARBA00012824"/>
    </source>
</evidence>
<comment type="catalytic activity">
    <reaction evidence="1">
        <text>chorismate = isochorismate</text>
        <dbReference type="Rhea" id="RHEA:18985"/>
        <dbReference type="ChEBI" id="CHEBI:29748"/>
        <dbReference type="ChEBI" id="CHEBI:29780"/>
        <dbReference type="EC" id="5.4.4.2"/>
    </reaction>
</comment>
<dbReference type="NCBIfam" id="TIGR00543">
    <property type="entry name" value="isochor_syn"/>
    <property type="match status" value="1"/>
</dbReference>
<organism evidence="7 8">
    <name type="scientific">Dictyobacter arantiisoli</name>
    <dbReference type="NCBI Taxonomy" id="2014874"/>
    <lineage>
        <taxon>Bacteria</taxon>
        <taxon>Bacillati</taxon>
        <taxon>Chloroflexota</taxon>
        <taxon>Ktedonobacteria</taxon>
        <taxon>Ktedonobacterales</taxon>
        <taxon>Dictyobacteraceae</taxon>
        <taxon>Dictyobacter</taxon>
    </lineage>
</organism>
<name>A0A5A5TAW1_9CHLR</name>
<dbReference type="InterPro" id="IPR015890">
    <property type="entry name" value="Chorismate_C"/>
</dbReference>
<reference evidence="7 8" key="1">
    <citation type="submission" date="2019-01" db="EMBL/GenBank/DDBJ databases">
        <title>Draft genome sequence of Dictyobacter sp. Uno17.</title>
        <authorList>
            <person name="Wang C.M."/>
            <person name="Zheng Y."/>
            <person name="Sakai Y."/>
            <person name="Abe K."/>
            <person name="Yokota A."/>
            <person name="Yabe S."/>
        </authorList>
    </citation>
    <scope>NUCLEOTIDE SEQUENCE [LARGE SCALE GENOMIC DNA]</scope>
    <source>
        <strain evidence="7 8">Uno17</strain>
    </source>
</reference>
<dbReference type="PANTHER" id="PTHR42839">
    <property type="entry name" value="ISOCHORISMATE SYNTHASE ENTC"/>
    <property type="match status" value="1"/>
</dbReference>
<dbReference type="Proteomes" id="UP000322530">
    <property type="component" value="Unassembled WGS sequence"/>
</dbReference>
<evidence type="ECO:0000256" key="5">
    <source>
        <dbReference type="ARBA" id="ARBA00041564"/>
    </source>
</evidence>
<dbReference type="PANTHER" id="PTHR42839:SF1">
    <property type="entry name" value="ISOCHORISMATE SYNTHASE MENF"/>
    <property type="match status" value="1"/>
</dbReference>
<comment type="similarity">
    <text evidence="2">Belongs to the isochorismate synthase family.</text>
</comment>
<sequence>MDIVFTDSSCNTTNTEAALYSQDYFVTKFQQARERATQSGHQILVSVTLPVASYDPLLLFAAFHELGLGERFFWKREVDARVLVGMGQATTIETEGVERISRAATAWRELRQDAIIEKVSDALPAYTSGPVLLGGFTFDTLTSRSGLWDDFPDGLLILPYMLFHADEDKAALTVNALISAEDDCEARATTLFADLTHLWNAVQQVQAQSQMATASSSMAPLTHDLLPAEQWKQIVARGVEKIRSGAFEKVVLARGVQIVQDAAFDVDATLRRLGEAYPGAYVFAIQRGERYFVGATPERLVCSEDGQIQTMALAGSAPRGATDEEDQQFGVALLRDGKNQGEHHFVVETIRDALLRLCSRVWMADGPRLLKLKNIQHLETPIMGDLLPGHSILEAIEHLHPTPAVGGYPRLPALAAIREDEQLDRGWYAGPIGWIGTGGNGEFAVALRSGLVDKQRATLFAGCGIVADSDPESEYQESCLKLQVMLRGLGGEK</sequence>
<gene>
    <name evidence="7" type="ORF">KDI_21260</name>
</gene>
<dbReference type="PRINTS" id="PR00095">
    <property type="entry name" value="ANTSNTHASEI"/>
</dbReference>
<proteinExistence type="inferred from homology"/>
<accession>A0A5A5TAW1</accession>
<dbReference type="InterPro" id="IPR005801">
    <property type="entry name" value="ADC_synthase"/>
</dbReference>